<evidence type="ECO:0000313" key="5">
    <source>
        <dbReference type="Proteomes" id="UP000006666"/>
    </source>
</evidence>
<accession>C7NFK3</accession>
<dbReference type="eggNOG" id="COG0629">
    <property type="taxonomic scope" value="Bacteria"/>
</dbReference>
<dbReference type="CDD" id="cd04496">
    <property type="entry name" value="SSB_OBF"/>
    <property type="match status" value="1"/>
</dbReference>
<dbReference type="GO" id="GO:0003697">
    <property type="term" value="F:single-stranded DNA binding"/>
    <property type="evidence" value="ECO:0007669"/>
    <property type="project" value="InterPro"/>
</dbReference>
<proteinExistence type="predicted"/>
<dbReference type="KEGG" id="kse:Ksed_08890"/>
<dbReference type="RefSeq" id="WP_012802353.1">
    <property type="nucleotide sequence ID" value="NC_013169.1"/>
</dbReference>
<feature type="region of interest" description="Disordered" evidence="3">
    <location>
        <begin position="151"/>
        <end position="178"/>
    </location>
</feature>
<dbReference type="AlphaFoldDB" id="C7NFK3"/>
<dbReference type="SUPFAM" id="SSF50249">
    <property type="entry name" value="Nucleic acid-binding proteins"/>
    <property type="match status" value="1"/>
</dbReference>
<dbReference type="InterPro" id="IPR012340">
    <property type="entry name" value="NA-bd_OB-fold"/>
</dbReference>
<organism evidence="4 5">
    <name type="scientific">Kytococcus sedentarius (strain ATCC 14392 / DSM 20547 / JCM 11482 / CCUG 33030 / NBRC 15357 / NCTC 11040 / CCM 314 / 541)</name>
    <name type="common">Micrococcus sedentarius</name>
    <dbReference type="NCBI Taxonomy" id="478801"/>
    <lineage>
        <taxon>Bacteria</taxon>
        <taxon>Bacillati</taxon>
        <taxon>Actinomycetota</taxon>
        <taxon>Actinomycetes</taxon>
        <taxon>Micrococcales</taxon>
        <taxon>Kytococcaceae</taxon>
        <taxon>Kytococcus</taxon>
    </lineage>
</organism>
<dbReference type="PROSITE" id="PS50935">
    <property type="entry name" value="SSB"/>
    <property type="match status" value="1"/>
</dbReference>
<dbReference type="Proteomes" id="UP000006666">
    <property type="component" value="Chromosome"/>
</dbReference>
<name>C7NFK3_KYTSD</name>
<dbReference type="Gene3D" id="2.40.50.140">
    <property type="entry name" value="Nucleic acid-binding proteins"/>
    <property type="match status" value="1"/>
</dbReference>
<dbReference type="STRING" id="478801.Ksed_08890"/>
<reference evidence="4 5" key="1">
    <citation type="journal article" date="2009" name="Stand. Genomic Sci.">
        <title>Complete genome sequence of Kytococcus sedentarius type strain (541).</title>
        <authorList>
            <person name="Sims D."/>
            <person name="Brettin T."/>
            <person name="Detter J.C."/>
            <person name="Han C."/>
            <person name="Lapidus A."/>
            <person name="Copeland A."/>
            <person name="Glavina Del Rio T."/>
            <person name="Nolan M."/>
            <person name="Chen F."/>
            <person name="Lucas S."/>
            <person name="Tice H."/>
            <person name="Cheng J.F."/>
            <person name="Bruce D."/>
            <person name="Goodwin L."/>
            <person name="Pitluck S."/>
            <person name="Ovchinnikova G."/>
            <person name="Pati A."/>
            <person name="Ivanova N."/>
            <person name="Mavrommatis K."/>
            <person name="Chen A."/>
            <person name="Palaniappan K."/>
            <person name="D'haeseleer P."/>
            <person name="Chain P."/>
            <person name="Bristow J."/>
            <person name="Eisen J.A."/>
            <person name="Markowitz V."/>
            <person name="Hugenholtz P."/>
            <person name="Schneider S."/>
            <person name="Goker M."/>
            <person name="Pukall R."/>
            <person name="Kyrpides N.C."/>
            <person name="Klenk H.P."/>
        </authorList>
    </citation>
    <scope>NUCLEOTIDE SEQUENCE [LARGE SCALE GENOMIC DNA]</scope>
    <source>
        <strain evidence="5">ATCC 14392 / DSM 20547 / JCM 11482 / CCUG 33030 / NBRC 15357 / NCTC 11040 / CCM 314 / 541</strain>
    </source>
</reference>
<sequence length="178" mass="19207">MSETYLTVTGNVATQPILRQGRSGTAFLTFRLAQNINRVDRSTGVVDTVATNWMTVCAFRNQAVNLYRSLTKGQPVIVHGRLRIQDWSTDERSGTTVELEATAVGHDLSRGQSCFVKVASPPMPQVGDAEEERQRLRAVAAEAAVTAAESSLPVFVEPAPQDQEAGVAPEPEPEVVSA</sequence>
<dbReference type="InterPro" id="IPR000424">
    <property type="entry name" value="Primosome_PriB/ssb"/>
</dbReference>
<keyword evidence="5" id="KW-1185">Reference proteome</keyword>
<gene>
    <name evidence="4" type="ordered locus">Ksed_08890</name>
</gene>
<evidence type="ECO:0000256" key="2">
    <source>
        <dbReference type="PROSITE-ProRule" id="PRU00252"/>
    </source>
</evidence>
<dbReference type="EMBL" id="CP001686">
    <property type="protein sequence ID" value="ACV05938.1"/>
    <property type="molecule type" value="Genomic_DNA"/>
</dbReference>
<feature type="compositionally biased region" description="Low complexity" evidence="3">
    <location>
        <begin position="164"/>
        <end position="178"/>
    </location>
</feature>
<evidence type="ECO:0000313" key="4">
    <source>
        <dbReference type="EMBL" id="ACV05938.1"/>
    </source>
</evidence>
<dbReference type="HOGENOM" id="CLU_078758_1_3_11"/>
<evidence type="ECO:0000256" key="3">
    <source>
        <dbReference type="SAM" id="MobiDB-lite"/>
    </source>
</evidence>
<protein>
    <submittedName>
        <fullName evidence="4">Single stranded DNA-binding protein</fullName>
    </submittedName>
</protein>
<dbReference type="Pfam" id="PF00436">
    <property type="entry name" value="SSB"/>
    <property type="match status" value="1"/>
</dbReference>
<keyword evidence="1 2" id="KW-0238">DNA-binding</keyword>
<evidence type="ECO:0000256" key="1">
    <source>
        <dbReference type="ARBA" id="ARBA00023125"/>
    </source>
</evidence>